<dbReference type="NCBIfam" id="NF006532">
    <property type="entry name" value="PRK09009.1"/>
    <property type="match status" value="1"/>
</dbReference>
<dbReference type="PANTHER" id="PTHR43544:SF12">
    <property type="entry name" value="NAD(P)-BINDING ROSSMANN-FOLD SUPERFAMILY PROTEIN"/>
    <property type="match status" value="1"/>
</dbReference>
<reference evidence="1 2" key="1">
    <citation type="submission" date="2021-02" db="EMBL/GenBank/DDBJ databases">
        <authorList>
            <person name="Park J.-S."/>
        </authorList>
    </citation>
    <scope>NUCLEOTIDE SEQUENCE [LARGE SCALE GENOMIC DNA]</scope>
    <source>
        <strain evidence="1 2">188UL20-2</strain>
    </source>
</reference>
<dbReference type="InterPro" id="IPR036291">
    <property type="entry name" value="NAD(P)-bd_dom_sf"/>
</dbReference>
<dbReference type="SUPFAM" id="SSF51735">
    <property type="entry name" value="NAD(P)-binding Rossmann-fold domains"/>
    <property type="match status" value="1"/>
</dbReference>
<dbReference type="EMBL" id="JAFEUM010000004">
    <property type="protein sequence ID" value="MBM7037249.1"/>
    <property type="molecule type" value="Genomic_DNA"/>
</dbReference>
<sequence>MIVLIIGGTSGIGHALLEHIHNQYPTANIHATYHQNIPTLHADQRIHWHQVDATSESDIKGLSKKFDQADWVINCVGMLHQHHQGPEKSLSDFEPDFFARSLAINALPTMLLAKHFTPLLKKSANPRLVTLSAKVGSISDNHLGGWYSYRASKAALNMLIKTIAIEWQRSVKQGCVLALHPGTTDTPLSKPFQKNVPPDKLFTPTHVAQQLLRIIEGSLPIHSGTFYSYSGEKISW</sequence>
<dbReference type="Pfam" id="PF00106">
    <property type="entry name" value="adh_short"/>
    <property type="match status" value="1"/>
</dbReference>
<accession>A0ABS2HJN1</accession>
<comment type="caution">
    <text evidence="1">The sequence shown here is derived from an EMBL/GenBank/DDBJ whole genome shotgun (WGS) entry which is preliminary data.</text>
</comment>
<keyword evidence="2" id="KW-1185">Reference proteome</keyword>
<gene>
    <name evidence="1" type="ORF">JQC93_12620</name>
</gene>
<evidence type="ECO:0000313" key="1">
    <source>
        <dbReference type="EMBL" id="MBM7037249.1"/>
    </source>
</evidence>
<dbReference type="InterPro" id="IPR002347">
    <property type="entry name" value="SDR_fam"/>
</dbReference>
<dbReference type="InterPro" id="IPR051468">
    <property type="entry name" value="Fungal_SecMetab_SDRs"/>
</dbReference>
<dbReference type="CDD" id="cd05325">
    <property type="entry name" value="carb_red_sniffer_like_SDR_c"/>
    <property type="match status" value="1"/>
</dbReference>
<evidence type="ECO:0000313" key="2">
    <source>
        <dbReference type="Proteomes" id="UP000809621"/>
    </source>
</evidence>
<dbReference type="Gene3D" id="3.40.50.720">
    <property type="entry name" value="NAD(P)-binding Rossmann-like Domain"/>
    <property type="match status" value="1"/>
</dbReference>
<name>A0ABS2HJN1_9VIBR</name>
<proteinExistence type="predicted"/>
<organism evidence="1 2">
    <name type="scientific">Vibrio ulleungensis</name>
    <dbReference type="NCBI Taxonomy" id="2807619"/>
    <lineage>
        <taxon>Bacteria</taxon>
        <taxon>Pseudomonadati</taxon>
        <taxon>Pseudomonadota</taxon>
        <taxon>Gammaproteobacteria</taxon>
        <taxon>Vibrionales</taxon>
        <taxon>Vibrionaceae</taxon>
        <taxon>Vibrio</taxon>
    </lineage>
</organism>
<protein>
    <submittedName>
        <fullName evidence="1">SDR family oxidoreductase</fullName>
    </submittedName>
</protein>
<dbReference type="PRINTS" id="PR00081">
    <property type="entry name" value="GDHRDH"/>
</dbReference>
<dbReference type="RefSeq" id="WP_205158790.1">
    <property type="nucleotide sequence ID" value="NZ_JAFEUM010000004.1"/>
</dbReference>
<dbReference type="Proteomes" id="UP000809621">
    <property type="component" value="Unassembled WGS sequence"/>
</dbReference>
<dbReference type="PANTHER" id="PTHR43544">
    <property type="entry name" value="SHORT-CHAIN DEHYDROGENASE/REDUCTASE"/>
    <property type="match status" value="1"/>
</dbReference>